<accession>A0AAV7UQI9</accession>
<protein>
    <submittedName>
        <fullName evidence="2">Uncharacterized protein</fullName>
    </submittedName>
</protein>
<proteinExistence type="predicted"/>
<comment type="caution">
    <text evidence="2">The sequence shown here is derived from an EMBL/GenBank/DDBJ whole genome shotgun (WGS) entry which is preliminary data.</text>
</comment>
<organism evidence="2 3">
    <name type="scientific">Pleurodeles waltl</name>
    <name type="common">Iberian ribbed newt</name>
    <dbReference type="NCBI Taxonomy" id="8319"/>
    <lineage>
        <taxon>Eukaryota</taxon>
        <taxon>Metazoa</taxon>
        <taxon>Chordata</taxon>
        <taxon>Craniata</taxon>
        <taxon>Vertebrata</taxon>
        <taxon>Euteleostomi</taxon>
        <taxon>Amphibia</taxon>
        <taxon>Batrachia</taxon>
        <taxon>Caudata</taxon>
        <taxon>Salamandroidea</taxon>
        <taxon>Salamandridae</taxon>
        <taxon>Pleurodelinae</taxon>
        <taxon>Pleurodeles</taxon>
    </lineage>
</organism>
<dbReference type="EMBL" id="JANPWB010000005">
    <property type="protein sequence ID" value="KAJ1190661.1"/>
    <property type="molecule type" value="Genomic_DNA"/>
</dbReference>
<evidence type="ECO:0000313" key="3">
    <source>
        <dbReference type="Proteomes" id="UP001066276"/>
    </source>
</evidence>
<sequence length="150" mass="15890">MLQGHSRGVGVFSLLLPVSRSPFSEAGAQPSRNTGAAAILVLHGHGRDALFSPQPLTTREEGALKEAVSGAERGKEAGEETFPIEEEQNGEPTSSEDTGKREPGRKIWLCLDRGLKINGAAEGDGGNATTREAECNNPPHFWRSVADSGI</sequence>
<evidence type="ECO:0000256" key="1">
    <source>
        <dbReference type="SAM" id="MobiDB-lite"/>
    </source>
</evidence>
<dbReference type="AlphaFoldDB" id="A0AAV7UQI9"/>
<reference evidence="2" key="1">
    <citation type="journal article" date="2022" name="bioRxiv">
        <title>Sequencing and chromosome-scale assembly of the giantPleurodeles waltlgenome.</title>
        <authorList>
            <person name="Brown T."/>
            <person name="Elewa A."/>
            <person name="Iarovenko S."/>
            <person name="Subramanian E."/>
            <person name="Araus A.J."/>
            <person name="Petzold A."/>
            <person name="Susuki M."/>
            <person name="Suzuki K.-i.T."/>
            <person name="Hayashi T."/>
            <person name="Toyoda A."/>
            <person name="Oliveira C."/>
            <person name="Osipova E."/>
            <person name="Leigh N.D."/>
            <person name="Simon A."/>
            <person name="Yun M.H."/>
        </authorList>
    </citation>
    <scope>NUCLEOTIDE SEQUENCE</scope>
    <source>
        <strain evidence="2">20211129_DDA</strain>
        <tissue evidence="2">Liver</tissue>
    </source>
</reference>
<evidence type="ECO:0000313" key="2">
    <source>
        <dbReference type="EMBL" id="KAJ1190661.1"/>
    </source>
</evidence>
<feature type="region of interest" description="Disordered" evidence="1">
    <location>
        <begin position="120"/>
        <end position="140"/>
    </location>
</feature>
<keyword evidence="3" id="KW-1185">Reference proteome</keyword>
<name>A0AAV7UQI9_PLEWA</name>
<gene>
    <name evidence="2" type="ORF">NDU88_007399</name>
</gene>
<feature type="region of interest" description="Disordered" evidence="1">
    <location>
        <begin position="67"/>
        <end position="105"/>
    </location>
</feature>
<dbReference type="Proteomes" id="UP001066276">
    <property type="component" value="Chromosome 3_1"/>
</dbReference>